<dbReference type="PRINTS" id="PR00992">
    <property type="entry name" value="ALARACEMASE"/>
</dbReference>
<dbReference type="PANTHER" id="PTHR30511:SF0">
    <property type="entry name" value="ALANINE RACEMASE, CATABOLIC-RELATED"/>
    <property type="match status" value="1"/>
</dbReference>
<gene>
    <name evidence="6" type="ORF">IAB90_04210</name>
</gene>
<reference evidence="6" key="1">
    <citation type="submission" date="2020-10" db="EMBL/GenBank/DDBJ databases">
        <authorList>
            <person name="Gilroy R."/>
        </authorList>
    </citation>
    <scope>NUCLEOTIDE SEQUENCE</scope>
    <source>
        <strain evidence="6">ChiW25-3613</strain>
    </source>
</reference>
<dbReference type="InterPro" id="IPR009006">
    <property type="entry name" value="Ala_racemase/Decarboxylase_C"/>
</dbReference>
<sequence>MQKTISVIDLGAIARNVKYLKSLSGGAKFFAVVKADAYGHGAERVSLHIQDLADGFCVAITEEGAALRVAGITKPILVLTPLISRDDALAAKHYNLTATVNGVRSARLASGLDCHIKVNTGMNRYGCNISELGDTLRALNESGARVSGVYSHLYCPHIPAERERQYELFTAACNMVKGAYPRAVCHISASAGTLLGGKYLLDGVRCGIAMYGYAPCGFSRTGLTPALKVYARKVQTSAFVPNGTGYAVAEKDYKTLSAYRLGYADGFARTVSLGEGNLCMDAFVSEKCDGLLEVFSDADEYAARCGTISYEALCSVTRRSDRVYIV</sequence>
<dbReference type="EMBL" id="DVHB01000073">
    <property type="protein sequence ID" value="HIR39569.1"/>
    <property type="molecule type" value="Genomic_DNA"/>
</dbReference>
<organism evidence="6 7">
    <name type="scientific">Candidatus Coproplasma stercoripullorum</name>
    <dbReference type="NCBI Taxonomy" id="2840751"/>
    <lineage>
        <taxon>Bacteria</taxon>
        <taxon>Bacillati</taxon>
        <taxon>Bacillota</taxon>
        <taxon>Clostridia</taxon>
        <taxon>Eubacteriales</taxon>
        <taxon>Candidatus Coproplasma</taxon>
    </lineage>
</organism>
<evidence type="ECO:0000313" key="7">
    <source>
        <dbReference type="Proteomes" id="UP000824179"/>
    </source>
</evidence>
<proteinExistence type="predicted"/>
<feature type="modified residue" description="N6-(pyridoxal phosphate)lysine" evidence="4">
    <location>
        <position position="34"/>
    </location>
</feature>
<dbReference type="PROSITE" id="PS00395">
    <property type="entry name" value="ALANINE_RACEMASE"/>
    <property type="match status" value="1"/>
</dbReference>
<feature type="domain" description="Alanine racemase C-terminal" evidence="5">
    <location>
        <begin position="226"/>
        <end position="325"/>
    </location>
</feature>
<name>A0A9D1DBR3_9FIRM</name>
<dbReference type="InterPro" id="IPR020622">
    <property type="entry name" value="Ala_racemase_pyridoxalP-BS"/>
</dbReference>
<dbReference type="GO" id="GO:0005829">
    <property type="term" value="C:cytosol"/>
    <property type="evidence" value="ECO:0007669"/>
    <property type="project" value="TreeGrafter"/>
</dbReference>
<evidence type="ECO:0000256" key="2">
    <source>
        <dbReference type="ARBA" id="ARBA00022898"/>
    </source>
</evidence>
<dbReference type="Pfam" id="PF01168">
    <property type="entry name" value="Ala_racemase_N"/>
    <property type="match status" value="1"/>
</dbReference>
<comment type="cofactor">
    <cofactor evidence="1 4">
        <name>pyridoxal 5'-phosphate</name>
        <dbReference type="ChEBI" id="CHEBI:597326"/>
    </cofactor>
</comment>
<dbReference type="GO" id="GO:0030170">
    <property type="term" value="F:pyridoxal phosphate binding"/>
    <property type="evidence" value="ECO:0007669"/>
    <property type="project" value="TreeGrafter"/>
</dbReference>
<comment type="caution">
    <text evidence="6">The sequence shown here is derived from an EMBL/GenBank/DDBJ whole genome shotgun (WGS) entry which is preliminary data.</text>
</comment>
<dbReference type="Gene3D" id="3.20.20.10">
    <property type="entry name" value="Alanine racemase"/>
    <property type="match status" value="1"/>
</dbReference>
<dbReference type="Gene3D" id="2.40.37.10">
    <property type="entry name" value="Lyase, Ornithine Decarboxylase, Chain A, domain 1"/>
    <property type="match status" value="1"/>
</dbReference>
<evidence type="ECO:0000256" key="4">
    <source>
        <dbReference type="PIRSR" id="PIRSR600821-50"/>
    </source>
</evidence>
<dbReference type="InterPro" id="IPR000821">
    <property type="entry name" value="Ala_racemase"/>
</dbReference>
<dbReference type="InterPro" id="IPR011079">
    <property type="entry name" value="Ala_racemase_C"/>
</dbReference>
<dbReference type="InterPro" id="IPR001608">
    <property type="entry name" value="Ala_racemase_N"/>
</dbReference>
<evidence type="ECO:0000259" key="5">
    <source>
        <dbReference type="SMART" id="SM01005"/>
    </source>
</evidence>
<dbReference type="InterPro" id="IPR029066">
    <property type="entry name" value="PLP-binding_barrel"/>
</dbReference>
<dbReference type="AlphaFoldDB" id="A0A9D1DBR3"/>
<dbReference type="GO" id="GO:0008784">
    <property type="term" value="F:alanine racemase activity"/>
    <property type="evidence" value="ECO:0007669"/>
    <property type="project" value="InterPro"/>
</dbReference>
<keyword evidence="3" id="KW-0413">Isomerase</keyword>
<dbReference type="GO" id="GO:0030632">
    <property type="term" value="P:D-alanine biosynthetic process"/>
    <property type="evidence" value="ECO:0007669"/>
    <property type="project" value="TreeGrafter"/>
</dbReference>
<dbReference type="SMART" id="SM01005">
    <property type="entry name" value="Ala_racemase_C"/>
    <property type="match status" value="1"/>
</dbReference>
<protein>
    <submittedName>
        <fullName evidence="6">Alanine racemase</fullName>
    </submittedName>
</protein>
<evidence type="ECO:0000256" key="1">
    <source>
        <dbReference type="ARBA" id="ARBA00001933"/>
    </source>
</evidence>
<dbReference type="PANTHER" id="PTHR30511">
    <property type="entry name" value="ALANINE RACEMASE"/>
    <property type="match status" value="1"/>
</dbReference>
<keyword evidence="2 4" id="KW-0663">Pyridoxal phosphate</keyword>
<dbReference type="SUPFAM" id="SSF50621">
    <property type="entry name" value="Alanine racemase C-terminal domain-like"/>
    <property type="match status" value="1"/>
</dbReference>
<dbReference type="SUPFAM" id="SSF51419">
    <property type="entry name" value="PLP-binding barrel"/>
    <property type="match status" value="1"/>
</dbReference>
<reference evidence="6" key="2">
    <citation type="journal article" date="2021" name="PeerJ">
        <title>Extensive microbial diversity within the chicken gut microbiome revealed by metagenomics and culture.</title>
        <authorList>
            <person name="Gilroy R."/>
            <person name="Ravi A."/>
            <person name="Getino M."/>
            <person name="Pursley I."/>
            <person name="Horton D.L."/>
            <person name="Alikhan N.F."/>
            <person name="Baker D."/>
            <person name="Gharbi K."/>
            <person name="Hall N."/>
            <person name="Watson M."/>
            <person name="Adriaenssens E.M."/>
            <person name="Foster-Nyarko E."/>
            <person name="Jarju S."/>
            <person name="Secka A."/>
            <person name="Antonio M."/>
            <person name="Oren A."/>
            <person name="Chaudhuri R.R."/>
            <person name="La Ragione R."/>
            <person name="Hildebrand F."/>
            <person name="Pallen M.J."/>
        </authorList>
    </citation>
    <scope>NUCLEOTIDE SEQUENCE</scope>
    <source>
        <strain evidence="6">ChiW25-3613</strain>
    </source>
</reference>
<evidence type="ECO:0000256" key="3">
    <source>
        <dbReference type="ARBA" id="ARBA00023235"/>
    </source>
</evidence>
<accession>A0A9D1DBR3</accession>
<dbReference type="CDD" id="cd00430">
    <property type="entry name" value="PLPDE_III_AR"/>
    <property type="match status" value="1"/>
</dbReference>
<dbReference type="Proteomes" id="UP000824179">
    <property type="component" value="Unassembled WGS sequence"/>
</dbReference>
<evidence type="ECO:0000313" key="6">
    <source>
        <dbReference type="EMBL" id="HIR39569.1"/>
    </source>
</evidence>